<comment type="similarity">
    <text evidence="1">Belongs to the short-chain dehydrogenases/reductases (SDR) family.</text>
</comment>
<dbReference type="HOGENOM" id="CLU_010194_1_0_1"/>
<keyword evidence="3" id="KW-0560">Oxidoreductase</keyword>
<dbReference type="PRINTS" id="PR00081">
    <property type="entry name" value="GDHRDH"/>
</dbReference>
<dbReference type="EMBL" id="AMGV01000020">
    <property type="protein sequence ID" value="KEF52021.1"/>
    <property type="molecule type" value="Genomic_DNA"/>
</dbReference>
<dbReference type="PROSITE" id="PS00061">
    <property type="entry name" value="ADH_SHORT"/>
    <property type="match status" value="1"/>
</dbReference>
<protein>
    <recommendedName>
        <fullName evidence="6">3-oxoacyl-[acyl-carrier protein] reductase</fullName>
    </recommendedName>
</protein>
<dbReference type="VEuPathDB" id="FungiDB:A1O9_12011"/>
<keyword evidence="5" id="KW-1185">Reference proteome</keyword>
<evidence type="ECO:0008006" key="6">
    <source>
        <dbReference type="Google" id="ProtNLM"/>
    </source>
</evidence>
<dbReference type="CDD" id="cd05233">
    <property type="entry name" value="SDR_c"/>
    <property type="match status" value="1"/>
</dbReference>
<keyword evidence="2" id="KW-0521">NADP</keyword>
<sequence>MNEDGLVKAIESLRGDVSETRKNQQPHIYIRVDVRDSTSVNRWIGCTVEQLGRLDGAVNFAGVAKKVNVIDETDESWAVQMDVNAKGIVFCIRVQLKHTEKGEGIVSAASVNGQVGWEPLGSYCASKHAIIGLSRCAAKESPHIRVNCIAPGQSYTQPSPGLAPCRLPRIHGSLILIARQAQKSECDPLEVANVIAFLLGDEASFITGAVWNVDDGYNC</sequence>
<dbReference type="Gene3D" id="3.40.50.720">
    <property type="entry name" value="NAD(P)-binding Rossmann-like Domain"/>
    <property type="match status" value="1"/>
</dbReference>
<dbReference type="SUPFAM" id="SSF51735">
    <property type="entry name" value="NAD(P)-binding Rossmann-fold domains"/>
    <property type="match status" value="1"/>
</dbReference>
<organism evidence="4 5">
    <name type="scientific">Exophiala aquamarina CBS 119918</name>
    <dbReference type="NCBI Taxonomy" id="1182545"/>
    <lineage>
        <taxon>Eukaryota</taxon>
        <taxon>Fungi</taxon>
        <taxon>Dikarya</taxon>
        <taxon>Ascomycota</taxon>
        <taxon>Pezizomycotina</taxon>
        <taxon>Eurotiomycetes</taxon>
        <taxon>Chaetothyriomycetidae</taxon>
        <taxon>Chaetothyriales</taxon>
        <taxon>Herpotrichiellaceae</taxon>
        <taxon>Exophiala</taxon>
    </lineage>
</organism>
<comment type="caution">
    <text evidence="4">The sequence shown here is derived from an EMBL/GenBank/DDBJ whole genome shotgun (WGS) entry which is preliminary data.</text>
</comment>
<dbReference type="PRINTS" id="PR00080">
    <property type="entry name" value="SDRFAMILY"/>
</dbReference>
<dbReference type="Proteomes" id="UP000027920">
    <property type="component" value="Unassembled WGS sequence"/>
</dbReference>
<dbReference type="InterPro" id="IPR020904">
    <property type="entry name" value="Sc_DH/Rdtase_CS"/>
</dbReference>
<evidence type="ECO:0000256" key="2">
    <source>
        <dbReference type="ARBA" id="ARBA00022857"/>
    </source>
</evidence>
<dbReference type="OrthoDB" id="1669814at2759"/>
<dbReference type="AlphaFoldDB" id="A0A072NWM0"/>
<dbReference type="GO" id="GO:0016491">
    <property type="term" value="F:oxidoreductase activity"/>
    <property type="evidence" value="ECO:0007669"/>
    <property type="project" value="UniProtKB-KW"/>
</dbReference>
<name>A0A072NWM0_9EURO</name>
<dbReference type="PANTHER" id="PTHR24321">
    <property type="entry name" value="DEHYDROGENASES, SHORT CHAIN"/>
    <property type="match status" value="1"/>
</dbReference>
<dbReference type="GeneID" id="25286906"/>
<evidence type="ECO:0000313" key="4">
    <source>
        <dbReference type="EMBL" id="KEF52021.1"/>
    </source>
</evidence>
<gene>
    <name evidence="4" type="ORF">A1O9_12011</name>
</gene>
<proteinExistence type="inferred from homology"/>
<evidence type="ECO:0000256" key="1">
    <source>
        <dbReference type="ARBA" id="ARBA00006484"/>
    </source>
</evidence>
<dbReference type="RefSeq" id="XP_013254611.1">
    <property type="nucleotide sequence ID" value="XM_013399157.1"/>
</dbReference>
<reference evidence="4 5" key="1">
    <citation type="submission" date="2013-03" db="EMBL/GenBank/DDBJ databases">
        <title>The Genome Sequence of Exophiala aquamarina CBS 119918.</title>
        <authorList>
            <consortium name="The Broad Institute Genomics Platform"/>
            <person name="Cuomo C."/>
            <person name="de Hoog S."/>
            <person name="Gorbushina A."/>
            <person name="Walker B."/>
            <person name="Young S.K."/>
            <person name="Zeng Q."/>
            <person name="Gargeya S."/>
            <person name="Fitzgerald M."/>
            <person name="Haas B."/>
            <person name="Abouelleil A."/>
            <person name="Allen A.W."/>
            <person name="Alvarado L."/>
            <person name="Arachchi H.M."/>
            <person name="Berlin A.M."/>
            <person name="Chapman S.B."/>
            <person name="Gainer-Dewar J."/>
            <person name="Goldberg J."/>
            <person name="Griggs A."/>
            <person name="Gujja S."/>
            <person name="Hansen M."/>
            <person name="Howarth C."/>
            <person name="Imamovic A."/>
            <person name="Ireland A."/>
            <person name="Larimer J."/>
            <person name="McCowan C."/>
            <person name="Murphy C."/>
            <person name="Pearson M."/>
            <person name="Poon T.W."/>
            <person name="Priest M."/>
            <person name="Roberts A."/>
            <person name="Saif S."/>
            <person name="Shea T."/>
            <person name="Sisk P."/>
            <person name="Sykes S."/>
            <person name="Wortman J."/>
            <person name="Nusbaum C."/>
            <person name="Birren B."/>
        </authorList>
    </citation>
    <scope>NUCLEOTIDE SEQUENCE [LARGE SCALE GENOMIC DNA]</scope>
    <source>
        <strain evidence="4 5">CBS 119918</strain>
    </source>
</reference>
<dbReference type="InterPro" id="IPR036291">
    <property type="entry name" value="NAD(P)-bd_dom_sf"/>
</dbReference>
<evidence type="ECO:0000256" key="3">
    <source>
        <dbReference type="ARBA" id="ARBA00023002"/>
    </source>
</evidence>
<dbReference type="Pfam" id="PF13561">
    <property type="entry name" value="adh_short_C2"/>
    <property type="match status" value="1"/>
</dbReference>
<dbReference type="STRING" id="1182545.A0A072NWM0"/>
<accession>A0A072NWM0</accession>
<dbReference type="InterPro" id="IPR002347">
    <property type="entry name" value="SDR_fam"/>
</dbReference>
<dbReference type="PANTHER" id="PTHR24321:SF8">
    <property type="entry name" value="ESTRADIOL 17-BETA-DEHYDROGENASE 8-RELATED"/>
    <property type="match status" value="1"/>
</dbReference>
<evidence type="ECO:0000313" key="5">
    <source>
        <dbReference type="Proteomes" id="UP000027920"/>
    </source>
</evidence>